<name>A0A0F5JE26_9BACT</name>
<dbReference type="EMBL" id="AQHV01000011">
    <property type="protein sequence ID" value="KKB55998.1"/>
    <property type="molecule type" value="Genomic_DNA"/>
</dbReference>
<comment type="caution">
    <text evidence="1">The sequence shown here is derived from an EMBL/GenBank/DDBJ whole genome shotgun (WGS) entry which is preliminary data.</text>
</comment>
<dbReference type="Proteomes" id="UP000033047">
    <property type="component" value="Unassembled WGS sequence"/>
</dbReference>
<dbReference type="HOGENOM" id="CLU_2466216_0_0_10"/>
<protein>
    <submittedName>
        <fullName evidence="1">Uncharacterized protein</fullName>
    </submittedName>
</protein>
<proteinExistence type="predicted"/>
<evidence type="ECO:0000313" key="2">
    <source>
        <dbReference type="Proteomes" id="UP000033047"/>
    </source>
</evidence>
<sequence>MTQGFVSSNNMPMRQCANEDSKRFNYYQLQPVAKQIVHFFYIATLAHYFLYCHIISNDETPENVFPGVCFCLSSLFTEIEQKNFISLL</sequence>
<organism evidence="1 2">
    <name type="scientific">Parabacteroides goldsteinii DSM 19448 = WAL 12034</name>
    <dbReference type="NCBI Taxonomy" id="927665"/>
    <lineage>
        <taxon>Bacteria</taxon>
        <taxon>Pseudomonadati</taxon>
        <taxon>Bacteroidota</taxon>
        <taxon>Bacteroidia</taxon>
        <taxon>Bacteroidales</taxon>
        <taxon>Tannerellaceae</taxon>
        <taxon>Parabacteroides</taxon>
    </lineage>
</organism>
<accession>A0A0F5JE26</accession>
<dbReference type="AlphaFoldDB" id="A0A0F5JE26"/>
<dbReference type="PATRIC" id="fig|927665.4.peg.2021"/>
<reference evidence="1 2" key="1">
    <citation type="submission" date="2013-04" db="EMBL/GenBank/DDBJ databases">
        <title>The Genome Sequence of Parabacteroides goldsteinii DSM 19448.</title>
        <authorList>
            <consortium name="The Broad Institute Genomics Platform"/>
            <person name="Earl A."/>
            <person name="Ward D."/>
            <person name="Feldgarden M."/>
            <person name="Gevers D."/>
            <person name="Martens E."/>
            <person name="Sakamoto M."/>
            <person name="Benno Y."/>
            <person name="Song Y."/>
            <person name="Liu C."/>
            <person name="Lee J."/>
            <person name="Bolanos M."/>
            <person name="Vaisanen M.L."/>
            <person name="Finegold S.M."/>
            <person name="Walker B."/>
            <person name="Young S."/>
            <person name="Zeng Q."/>
            <person name="Gargeya S."/>
            <person name="Fitzgerald M."/>
            <person name="Haas B."/>
            <person name="Abouelleil A."/>
            <person name="Allen A.W."/>
            <person name="Alvarado L."/>
            <person name="Arachchi H.M."/>
            <person name="Berlin A.M."/>
            <person name="Chapman S.B."/>
            <person name="Gainer-Dewar J."/>
            <person name="Goldberg J."/>
            <person name="Griggs A."/>
            <person name="Gujja S."/>
            <person name="Hansen M."/>
            <person name="Howarth C."/>
            <person name="Imamovic A."/>
            <person name="Ireland A."/>
            <person name="Larimer J."/>
            <person name="McCowan C."/>
            <person name="Murphy C."/>
            <person name="Pearson M."/>
            <person name="Poon T.W."/>
            <person name="Priest M."/>
            <person name="Roberts A."/>
            <person name="Saif S."/>
            <person name="Shea T."/>
            <person name="Sisk P."/>
            <person name="Sykes S."/>
            <person name="Wortman J."/>
            <person name="Nusbaum C."/>
            <person name="Birren B."/>
        </authorList>
    </citation>
    <scope>NUCLEOTIDE SEQUENCE [LARGE SCALE GENOMIC DNA]</scope>
    <source>
        <strain evidence="1 2">DSM 19448</strain>
    </source>
</reference>
<evidence type="ECO:0000313" key="1">
    <source>
        <dbReference type="EMBL" id="KKB55998.1"/>
    </source>
</evidence>
<gene>
    <name evidence="1" type="ORF">HMPREF1535_01971</name>
</gene>